<name>A0A9Q1GV32_9CARY</name>
<reference evidence="1" key="1">
    <citation type="submission" date="2022-04" db="EMBL/GenBank/DDBJ databases">
        <title>Carnegiea gigantea Genome sequencing and assembly v2.</title>
        <authorList>
            <person name="Copetti D."/>
            <person name="Sanderson M.J."/>
            <person name="Burquez A."/>
            <person name="Wojciechowski M.F."/>
        </authorList>
    </citation>
    <scope>NUCLEOTIDE SEQUENCE</scope>
    <source>
        <strain evidence="1">SGP5-SGP5p</strain>
        <tissue evidence="1">Aerial part</tissue>
    </source>
</reference>
<gene>
    <name evidence="1" type="ORF">Cgig2_023889</name>
</gene>
<dbReference type="EMBL" id="JAKOGI010001380">
    <property type="protein sequence ID" value="KAJ8425926.1"/>
    <property type="molecule type" value="Genomic_DNA"/>
</dbReference>
<keyword evidence="2" id="KW-1185">Reference proteome</keyword>
<accession>A0A9Q1GV32</accession>
<dbReference type="Proteomes" id="UP001153076">
    <property type="component" value="Unassembled WGS sequence"/>
</dbReference>
<protein>
    <submittedName>
        <fullName evidence="1">Uncharacterized protein</fullName>
    </submittedName>
</protein>
<evidence type="ECO:0000313" key="2">
    <source>
        <dbReference type="Proteomes" id="UP001153076"/>
    </source>
</evidence>
<evidence type="ECO:0000313" key="1">
    <source>
        <dbReference type="EMBL" id="KAJ8425926.1"/>
    </source>
</evidence>
<dbReference type="AlphaFoldDB" id="A0A9Q1GV32"/>
<sequence length="161" mass="18241">MGRWSKKSSSIWRTLACGKEVDQSTLTMKQLRHSSTDSLSSLSFHQKEKMAIESIRAFFNDIQAIIVIEELEEKQVVTNGFEMHCNTSIRDRHDDGCCSSSNSASSHGAVLNSGEHPSFVLYQWEPVVCGDISFSSIYLWFIGRLNPFVLRMYWGVAVPRT</sequence>
<comment type="caution">
    <text evidence="1">The sequence shown here is derived from an EMBL/GenBank/DDBJ whole genome shotgun (WGS) entry which is preliminary data.</text>
</comment>
<proteinExistence type="predicted"/>
<organism evidence="1 2">
    <name type="scientific">Carnegiea gigantea</name>
    <dbReference type="NCBI Taxonomy" id="171969"/>
    <lineage>
        <taxon>Eukaryota</taxon>
        <taxon>Viridiplantae</taxon>
        <taxon>Streptophyta</taxon>
        <taxon>Embryophyta</taxon>
        <taxon>Tracheophyta</taxon>
        <taxon>Spermatophyta</taxon>
        <taxon>Magnoliopsida</taxon>
        <taxon>eudicotyledons</taxon>
        <taxon>Gunneridae</taxon>
        <taxon>Pentapetalae</taxon>
        <taxon>Caryophyllales</taxon>
        <taxon>Cactineae</taxon>
        <taxon>Cactaceae</taxon>
        <taxon>Cactoideae</taxon>
        <taxon>Echinocereeae</taxon>
        <taxon>Carnegiea</taxon>
    </lineage>
</organism>